<organism evidence="12 13">
    <name type="scientific">Blautia hominis</name>
    <dbReference type="NCBI Taxonomy" id="2025493"/>
    <lineage>
        <taxon>Bacteria</taxon>
        <taxon>Bacillati</taxon>
        <taxon>Bacillota</taxon>
        <taxon>Clostridia</taxon>
        <taxon>Lachnospirales</taxon>
        <taxon>Lachnospiraceae</taxon>
        <taxon>Blautia</taxon>
    </lineage>
</organism>
<dbReference type="PRINTS" id="PR00725">
    <property type="entry name" value="DADACBPTASE1"/>
</dbReference>
<feature type="compositionally biased region" description="Low complexity" evidence="8">
    <location>
        <begin position="52"/>
        <end position="71"/>
    </location>
</feature>
<dbReference type="RefSeq" id="WP_390410515.1">
    <property type="nucleotide sequence ID" value="NZ_BAABYW010000002.1"/>
</dbReference>
<reference evidence="12 13" key="1">
    <citation type="submission" date="2024-04" db="EMBL/GenBank/DDBJ databases">
        <title>Defined microbial consortia suppress multidrug-resistant proinflammatory Enterobacteriaceae via ecological control.</title>
        <authorList>
            <person name="Furuichi M."/>
            <person name="Kawaguchi T."/>
            <person name="Pust M."/>
            <person name="Yasuma K."/>
            <person name="Plichta D."/>
            <person name="Hasegawa N."/>
            <person name="Ohya T."/>
            <person name="Bhattarai S."/>
            <person name="Sasajima S."/>
            <person name="Aoto Y."/>
            <person name="Tuganbaev T."/>
            <person name="Yaginuma M."/>
            <person name="Ueda M."/>
            <person name="Okahashi N."/>
            <person name="Amafuji K."/>
            <person name="Kiridooshi Y."/>
            <person name="Sugita K."/>
            <person name="Strazar M."/>
            <person name="Skelly A."/>
            <person name="Suda W."/>
            <person name="Hattori M."/>
            <person name="Nakamoto N."/>
            <person name="Caballero S."/>
            <person name="Norman J."/>
            <person name="Olle B."/>
            <person name="Tanoue T."/>
            <person name="Arita M."/>
            <person name="Bucci V."/>
            <person name="Atarashi K."/>
            <person name="Xavier R."/>
            <person name="Honda K."/>
        </authorList>
    </citation>
    <scope>NUCLEOTIDE SEQUENCE [LARGE SCALE GENOMIC DNA]</scope>
    <source>
        <strain evidence="13">k04-0078-D8-1</strain>
    </source>
</reference>
<name>A0ABQ0BK88_9FIRM</name>
<dbReference type="SUPFAM" id="SSF56601">
    <property type="entry name" value="beta-lactamase/transpeptidase-like"/>
    <property type="match status" value="1"/>
</dbReference>
<evidence type="ECO:0000313" key="12">
    <source>
        <dbReference type="EMBL" id="GAA6411866.1"/>
    </source>
</evidence>
<dbReference type="PANTHER" id="PTHR21581:SF6">
    <property type="entry name" value="TRAFFICKING PROTEIN PARTICLE COMPLEX SUBUNIT 12"/>
    <property type="match status" value="1"/>
</dbReference>
<evidence type="ECO:0000256" key="8">
    <source>
        <dbReference type="SAM" id="MobiDB-lite"/>
    </source>
</evidence>
<dbReference type="InterPro" id="IPR018044">
    <property type="entry name" value="Peptidase_S11"/>
</dbReference>
<dbReference type="Pfam" id="PF00768">
    <property type="entry name" value="Peptidase_S11"/>
    <property type="match status" value="1"/>
</dbReference>
<keyword evidence="4" id="KW-0133">Cell shape</keyword>
<comment type="similarity">
    <text evidence="1 7">Belongs to the peptidase S11 family.</text>
</comment>
<gene>
    <name evidence="12" type="ORF">K040078D81_59830</name>
</gene>
<feature type="region of interest" description="Disordered" evidence="8">
    <location>
        <begin position="31"/>
        <end position="97"/>
    </location>
</feature>
<evidence type="ECO:0000256" key="7">
    <source>
        <dbReference type="RuleBase" id="RU004016"/>
    </source>
</evidence>
<keyword evidence="2 10" id="KW-0732">Signal</keyword>
<keyword evidence="9" id="KW-0812">Transmembrane</keyword>
<dbReference type="PROSITE" id="PS51257">
    <property type="entry name" value="PROKAR_LIPOPROTEIN"/>
    <property type="match status" value="1"/>
</dbReference>
<feature type="transmembrane region" description="Helical" evidence="9">
    <location>
        <begin position="497"/>
        <end position="518"/>
    </location>
</feature>
<keyword evidence="9" id="KW-1133">Transmembrane helix</keyword>
<proteinExistence type="inferred from homology"/>
<dbReference type="Proteomes" id="UP001600943">
    <property type="component" value="Unassembled WGS sequence"/>
</dbReference>
<keyword evidence="6" id="KW-0961">Cell wall biogenesis/degradation</keyword>
<evidence type="ECO:0000256" key="5">
    <source>
        <dbReference type="ARBA" id="ARBA00022984"/>
    </source>
</evidence>
<comment type="caution">
    <text evidence="12">The sequence shown here is derived from an EMBL/GenBank/DDBJ whole genome shotgun (WGS) entry which is preliminary data.</text>
</comment>
<sequence length="531" mass="58092">MKRPRLWINALVLSSCLLLGSGQTTIYGAEQNTAQAPTDPGTAQAPADPNTAQASADPNAAQAPADPNAADAPKDPNAPPDSYNWEVQSDATPGWPTGPQVAAETAILMDAETGEILYAKGIDEKRYPASTTKIMTALVAIENSALTDQVTFSAEAVNGIEPGSTHIGIKPGEILTMEQSLYAILLASANEVSSGVAEFVGGSIPDFVNMMNTRAEELGCKNTHFVNANGLHDPEHYTTARDLANIAREAFKNKTFRSIIGEEYYIEPKTNITDEERWLNNHHKMLVTGDLHYDGCLGGKTGYTSDAGNTLVTYAQRNGMYLISVVLADNAVYQYPDTAALLDYGFSNFHKAVLAQKGEVQCLKPLPIERYLYNLTKSKMMTRFTDTVTVDLPADLPVEDLTRKTSLEKKEQTTEYYLGEQLLAVSHAEVCPTLTLPEFLETVKSSPANTARAAAQSSTADQSNTSAGRTPKTSSSSLGDFFQELNYNFQNMPKWKYPALIFLVTAVIFYIVLLIIKIKRHRKKKKRKNTR</sequence>
<dbReference type="PANTHER" id="PTHR21581">
    <property type="entry name" value="D-ALANYL-D-ALANINE CARBOXYPEPTIDASE"/>
    <property type="match status" value="1"/>
</dbReference>
<evidence type="ECO:0000259" key="11">
    <source>
        <dbReference type="Pfam" id="PF00768"/>
    </source>
</evidence>
<keyword evidence="13" id="KW-1185">Reference proteome</keyword>
<evidence type="ECO:0000256" key="9">
    <source>
        <dbReference type="SAM" id="Phobius"/>
    </source>
</evidence>
<dbReference type="InterPro" id="IPR001967">
    <property type="entry name" value="Peptidase_S11_N"/>
</dbReference>
<feature type="region of interest" description="Disordered" evidence="8">
    <location>
        <begin position="450"/>
        <end position="475"/>
    </location>
</feature>
<evidence type="ECO:0000313" key="13">
    <source>
        <dbReference type="Proteomes" id="UP001600943"/>
    </source>
</evidence>
<keyword evidence="9" id="KW-0472">Membrane</keyword>
<evidence type="ECO:0000256" key="4">
    <source>
        <dbReference type="ARBA" id="ARBA00022960"/>
    </source>
</evidence>
<protein>
    <recommendedName>
        <fullName evidence="11">Peptidase S11 D-alanyl-D-alanine carboxypeptidase A N-terminal domain-containing protein</fullName>
    </recommendedName>
</protein>
<evidence type="ECO:0000256" key="3">
    <source>
        <dbReference type="ARBA" id="ARBA00022801"/>
    </source>
</evidence>
<evidence type="ECO:0000256" key="6">
    <source>
        <dbReference type="ARBA" id="ARBA00023316"/>
    </source>
</evidence>
<keyword evidence="5" id="KW-0573">Peptidoglycan synthesis</keyword>
<feature type="domain" description="Peptidase S11 D-alanyl-D-alanine carboxypeptidase A N-terminal" evidence="11">
    <location>
        <begin position="98"/>
        <end position="329"/>
    </location>
</feature>
<evidence type="ECO:0000256" key="1">
    <source>
        <dbReference type="ARBA" id="ARBA00007164"/>
    </source>
</evidence>
<dbReference type="InterPro" id="IPR012338">
    <property type="entry name" value="Beta-lactam/transpept-like"/>
</dbReference>
<dbReference type="EMBL" id="BAABYW010000002">
    <property type="protein sequence ID" value="GAA6411866.1"/>
    <property type="molecule type" value="Genomic_DNA"/>
</dbReference>
<accession>A0ABQ0BK88</accession>
<feature type="chain" id="PRO_5045197614" description="Peptidase S11 D-alanyl-D-alanine carboxypeptidase A N-terminal domain-containing protein" evidence="10">
    <location>
        <begin position="29"/>
        <end position="531"/>
    </location>
</feature>
<feature type="signal peptide" evidence="10">
    <location>
        <begin position="1"/>
        <end position="28"/>
    </location>
</feature>
<dbReference type="Gene3D" id="3.40.710.10">
    <property type="entry name" value="DD-peptidase/beta-lactamase superfamily"/>
    <property type="match status" value="1"/>
</dbReference>
<keyword evidence="3" id="KW-0378">Hydrolase</keyword>
<evidence type="ECO:0000256" key="2">
    <source>
        <dbReference type="ARBA" id="ARBA00022729"/>
    </source>
</evidence>
<evidence type="ECO:0000256" key="10">
    <source>
        <dbReference type="SAM" id="SignalP"/>
    </source>
</evidence>